<proteinExistence type="predicted"/>
<sequence>MGPRLSENAITPNSTNTPQLKRRRQGNPVPDLPSPPTSNYERPPKKRRIQEEEYEDEDIDPLRPPRFWDKLSSPIPLVRAAVAELDRRNKKASLSSVTHWHPPDCDIQRYARQGGPDLSDIRAGGEMPSTRGGGGRGPTRGGRRGRVQKPRSRGTHSSLSKSTKSSKATTGPYDAAFKQHLINHYVWPIGHYLESGDQPPRPNNFDALVDQINNGRASLEPETFTRRDFDGTIEVMPPGSFIYKP</sequence>
<gene>
    <name evidence="2" type="ORF">N0V93_010315</name>
</gene>
<dbReference type="AlphaFoldDB" id="A0A9W8YKN6"/>
<dbReference type="Proteomes" id="UP001140453">
    <property type="component" value="Unassembled WGS sequence"/>
</dbReference>
<protein>
    <submittedName>
        <fullName evidence="2">Uncharacterized protein</fullName>
    </submittedName>
</protein>
<feature type="compositionally biased region" description="Polar residues" evidence="1">
    <location>
        <begin position="8"/>
        <end position="19"/>
    </location>
</feature>
<evidence type="ECO:0000256" key="1">
    <source>
        <dbReference type="SAM" id="MobiDB-lite"/>
    </source>
</evidence>
<evidence type="ECO:0000313" key="3">
    <source>
        <dbReference type="Proteomes" id="UP001140453"/>
    </source>
</evidence>
<keyword evidence="3" id="KW-1185">Reference proteome</keyword>
<organism evidence="2 3">
    <name type="scientific">Gnomoniopsis smithogilvyi</name>
    <dbReference type="NCBI Taxonomy" id="1191159"/>
    <lineage>
        <taxon>Eukaryota</taxon>
        <taxon>Fungi</taxon>
        <taxon>Dikarya</taxon>
        <taxon>Ascomycota</taxon>
        <taxon>Pezizomycotina</taxon>
        <taxon>Sordariomycetes</taxon>
        <taxon>Sordariomycetidae</taxon>
        <taxon>Diaporthales</taxon>
        <taxon>Gnomoniaceae</taxon>
        <taxon>Gnomoniopsis</taxon>
    </lineage>
</organism>
<dbReference type="EMBL" id="JAPEVB010000008">
    <property type="protein sequence ID" value="KAJ4385254.1"/>
    <property type="molecule type" value="Genomic_DNA"/>
</dbReference>
<feature type="region of interest" description="Disordered" evidence="1">
    <location>
        <begin position="1"/>
        <end position="71"/>
    </location>
</feature>
<feature type="compositionally biased region" description="Basic residues" evidence="1">
    <location>
        <begin position="141"/>
        <end position="154"/>
    </location>
</feature>
<feature type="region of interest" description="Disordered" evidence="1">
    <location>
        <begin position="87"/>
        <end position="171"/>
    </location>
</feature>
<reference evidence="2" key="1">
    <citation type="submission" date="2022-10" db="EMBL/GenBank/DDBJ databases">
        <title>Tapping the CABI collections for fungal endophytes: first genome assemblies for Collariella, Neodidymelliopsis, Ascochyta clinopodiicola, Didymella pomorum, Didymosphaeria variabile, Neocosmospora piperis and Neocucurbitaria cava.</title>
        <authorList>
            <person name="Hill R."/>
        </authorList>
    </citation>
    <scope>NUCLEOTIDE SEQUENCE</scope>
    <source>
        <strain evidence="2">IMI 355082</strain>
    </source>
</reference>
<accession>A0A9W8YKN6</accession>
<feature type="compositionally biased region" description="Basic and acidic residues" evidence="1">
    <location>
        <begin position="60"/>
        <end position="69"/>
    </location>
</feature>
<feature type="compositionally biased region" description="Low complexity" evidence="1">
    <location>
        <begin position="157"/>
        <end position="170"/>
    </location>
</feature>
<dbReference type="OrthoDB" id="5336565at2759"/>
<comment type="caution">
    <text evidence="2">The sequence shown here is derived from an EMBL/GenBank/DDBJ whole genome shotgun (WGS) entry which is preliminary data.</text>
</comment>
<feature type="compositionally biased region" description="Gly residues" evidence="1">
    <location>
        <begin position="131"/>
        <end position="140"/>
    </location>
</feature>
<evidence type="ECO:0000313" key="2">
    <source>
        <dbReference type="EMBL" id="KAJ4385254.1"/>
    </source>
</evidence>
<name>A0A9W8YKN6_9PEZI</name>